<dbReference type="SUPFAM" id="SSF81606">
    <property type="entry name" value="PP2C-like"/>
    <property type="match status" value="1"/>
</dbReference>
<evidence type="ECO:0000259" key="3">
    <source>
        <dbReference type="PROSITE" id="PS51379"/>
    </source>
</evidence>
<name>A0A1V4SUG8_9CLOT</name>
<evidence type="ECO:0000313" key="5">
    <source>
        <dbReference type="Proteomes" id="UP000191448"/>
    </source>
</evidence>
<dbReference type="InterPro" id="IPR014221">
    <property type="entry name" value="SpoII_E"/>
</dbReference>
<sequence length="797" mass="88866">MQYKISKGLLKERGKFNSRELAVEKIEPLKLFGTFLAVFLLSRVVIYINKEDIVGMAPFGLAFLISMLRTKNESKVLFCSLGAILGYITIGQELGNSAIYIITTLITLMIFYVLNKRNKYIGIKSVLSIYFLVQIINSVLINKYDLSASLFVSIIYTGIVIPIYFVIRYGLDCFENYNTNYYFNIEELISIGIVFCLMIGGIGDLSIFNIHLREIFSILFIISIAYVGGAANGSAIGIAMGLILGISNGAIVECVGFYSVLGLVAGLFKETGKIFSLLSAITIYIILSLYSKGSIDNGIVEILIGGAGFLLIPNRILNCIETEMSTESKNEDLIELHMNQIKTEFSERIEGLGEVLNNVSESVANLSTNEVLLYKDRSTALVNNLADRICSDCKMCNNCWNTQFNQTYSCFEKIIRGKEENYSVFPAELEKKCMRKYELLGEVDKLVLSMNAEAINREKLEEGRKIIAEHMKTMADNVGRILYDFKKDISMCTDLEKTIRRELNKNSVQYKDVFCFTDKDGKMKVKVNMSNCSGCRYCSKSVLPVVNSLVKRPMMIGKDGCSINPNNKDCTVTVREMPKYTVSSYVGMRVKEGEDYTGDTYNFGNVANGKYLTILSDGMGSGPEASKESKMTVDLVEKFINCGFGIDTALNTVNSIMTMKFDEDEKFSTLDMNTIDLYSGKISFIKVGATTSFIKRGKEIIKISSNMPPFGLVDKIEVDSIDKRIKNGDVIITLSDGVLDVDKSKIGDSEWLENYLIKAGSNPKDLAIDIIEESKKLNNGSIKDDMTVIVSKVQALY</sequence>
<feature type="transmembrane region" description="Helical" evidence="2">
    <location>
        <begin position="188"/>
        <end position="212"/>
    </location>
</feature>
<feature type="transmembrane region" description="Helical" evidence="2">
    <location>
        <begin position="146"/>
        <end position="167"/>
    </location>
</feature>
<accession>A0A1V4SUG8</accession>
<dbReference type="InterPro" id="IPR017896">
    <property type="entry name" value="4Fe4S_Fe-S-bd"/>
</dbReference>
<dbReference type="InterPro" id="IPR001932">
    <property type="entry name" value="PPM-type_phosphatase-like_dom"/>
</dbReference>
<feature type="transmembrane region" description="Helical" evidence="2">
    <location>
        <begin position="218"/>
        <end position="243"/>
    </location>
</feature>
<gene>
    <name evidence="4" type="primary">spoIIE</name>
    <name evidence="4" type="ORF">CLTHE_23620</name>
</gene>
<feature type="transmembrane region" description="Helical" evidence="2">
    <location>
        <begin position="298"/>
        <end position="317"/>
    </location>
</feature>
<dbReference type="NCBIfam" id="TIGR02865">
    <property type="entry name" value="spore_II_E"/>
    <property type="match status" value="1"/>
</dbReference>
<evidence type="ECO:0000313" key="4">
    <source>
        <dbReference type="EMBL" id="OPX47116.1"/>
    </source>
</evidence>
<feature type="transmembrane region" description="Helical" evidence="2">
    <location>
        <begin position="250"/>
        <end position="268"/>
    </location>
</feature>
<organism evidence="4 5">
    <name type="scientific">Clostridium thermobutyricum DSM 4928</name>
    <dbReference type="NCBI Taxonomy" id="1121339"/>
    <lineage>
        <taxon>Bacteria</taxon>
        <taxon>Bacillati</taxon>
        <taxon>Bacillota</taxon>
        <taxon>Clostridia</taxon>
        <taxon>Eubacteriales</taxon>
        <taxon>Clostridiaceae</taxon>
        <taxon>Clostridium</taxon>
    </lineage>
</organism>
<feature type="transmembrane region" description="Helical" evidence="2">
    <location>
        <begin position="274"/>
        <end position="291"/>
    </location>
</feature>
<dbReference type="Pfam" id="PF07228">
    <property type="entry name" value="SpoIIE"/>
    <property type="match status" value="1"/>
</dbReference>
<dbReference type="Pfam" id="PF19732">
    <property type="entry name" value="SpoIIE_N"/>
    <property type="match status" value="1"/>
</dbReference>
<keyword evidence="2" id="KW-1133">Transmembrane helix</keyword>
<dbReference type="RefSeq" id="WP_080023591.1">
    <property type="nucleotide sequence ID" value="NZ_LTAY01000059.1"/>
</dbReference>
<dbReference type="EMBL" id="LTAY01000059">
    <property type="protein sequence ID" value="OPX47116.1"/>
    <property type="molecule type" value="Genomic_DNA"/>
</dbReference>
<evidence type="ECO:0000256" key="2">
    <source>
        <dbReference type="SAM" id="Phobius"/>
    </source>
</evidence>
<evidence type="ECO:0000256" key="1">
    <source>
        <dbReference type="ARBA" id="ARBA00022801"/>
    </source>
</evidence>
<dbReference type="PROSITE" id="PS51379">
    <property type="entry name" value="4FE4S_FER_2"/>
    <property type="match status" value="1"/>
</dbReference>
<dbReference type="PANTHER" id="PTHR43156">
    <property type="entry name" value="STAGE II SPORULATION PROTEIN E-RELATED"/>
    <property type="match status" value="1"/>
</dbReference>
<dbReference type="EC" id="3.1.3.16" evidence="4"/>
<dbReference type="SMART" id="SM00331">
    <property type="entry name" value="PP2C_SIG"/>
    <property type="match status" value="1"/>
</dbReference>
<keyword evidence="2" id="KW-0472">Membrane</keyword>
<protein>
    <submittedName>
        <fullName evidence="4">Stage II sporulation protein E</fullName>
        <ecNumber evidence="4">3.1.3.16</ecNumber>
    </submittedName>
</protein>
<dbReference type="GO" id="GO:0004722">
    <property type="term" value="F:protein serine/threonine phosphatase activity"/>
    <property type="evidence" value="ECO:0007669"/>
    <property type="project" value="UniProtKB-EC"/>
</dbReference>
<dbReference type="Proteomes" id="UP000191448">
    <property type="component" value="Unassembled WGS sequence"/>
</dbReference>
<proteinExistence type="predicted"/>
<dbReference type="AlphaFoldDB" id="A0A1V4SUG8"/>
<reference evidence="4 5" key="1">
    <citation type="submission" date="2016-02" db="EMBL/GenBank/DDBJ databases">
        <title>Genome sequence of Clostridium thermobutyricum DSM 4928.</title>
        <authorList>
            <person name="Poehlein A."/>
            <person name="Daniel R."/>
        </authorList>
    </citation>
    <scope>NUCLEOTIDE SEQUENCE [LARGE SCALE GENOMIC DNA]</scope>
    <source>
        <strain evidence="4 5">DSM 4928</strain>
    </source>
</reference>
<keyword evidence="2" id="KW-0812">Transmembrane</keyword>
<dbReference type="InterPro" id="IPR045768">
    <property type="entry name" value="SpoIIE_N"/>
</dbReference>
<feature type="transmembrane region" description="Helical" evidence="2">
    <location>
        <begin position="98"/>
        <end position="114"/>
    </location>
</feature>
<comment type="caution">
    <text evidence="4">The sequence shown here is derived from an EMBL/GenBank/DDBJ whole genome shotgun (WGS) entry which is preliminary data.</text>
</comment>
<feature type="transmembrane region" description="Helical" evidence="2">
    <location>
        <begin position="76"/>
        <end position="92"/>
    </location>
</feature>
<dbReference type="OrthoDB" id="9763774at2"/>
<dbReference type="PANTHER" id="PTHR43156:SF2">
    <property type="entry name" value="STAGE II SPORULATION PROTEIN E"/>
    <property type="match status" value="1"/>
</dbReference>
<feature type="domain" description="4Fe-4S ferredoxin-type" evidence="3">
    <location>
        <begin position="523"/>
        <end position="554"/>
    </location>
</feature>
<keyword evidence="1 4" id="KW-0378">Hydrolase</keyword>
<dbReference type="InterPro" id="IPR036457">
    <property type="entry name" value="PPM-type-like_dom_sf"/>
</dbReference>
<feature type="transmembrane region" description="Helical" evidence="2">
    <location>
        <begin position="121"/>
        <end position="140"/>
    </location>
</feature>
<dbReference type="Gene3D" id="3.60.40.10">
    <property type="entry name" value="PPM-type phosphatase domain"/>
    <property type="match status" value="1"/>
</dbReference>
<dbReference type="InterPro" id="IPR052016">
    <property type="entry name" value="Bact_Sigma-Reg"/>
</dbReference>